<accession>A0ABS5F970</accession>
<dbReference type="InterPro" id="IPR000819">
    <property type="entry name" value="Peptidase_M17_C"/>
</dbReference>
<dbReference type="Gene3D" id="3.40.220.10">
    <property type="entry name" value="Leucine Aminopeptidase, subunit E, domain 1"/>
    <property type="match status" value="1"/>
</dbReference>
<dbReference type="Pfam" id="PF00883">
    <property type="entry name" value="Peptidase_M17"/>
    <property type="match status" value="1"/>
</dbReference>
<evidence type="ECO:0000256" key="2">
    <source>
        <dbReference type="ARBA" id="ARBA00022438"/>
    </source>
</evidence>
<name>A0ABS5F970_9PROT</name>
<dbReference type="PROSITE" id="PS00631">
    <property type="entry name" value="CYTOSOL_AP"/>
    <property type="match status" value="1"/>
</dbReference>
<reference evidence="8" key="1">
    <citation type="journal article" date="2021" name="Syst. Appl. Microbiol.">
        <title>Roseomonas hellenica sp. nov., isolated from roots of wild-growing Alkanna tinctoria.</title>
        <authorList>
            <person name="Rat A."/>
            <person name="Naranjo H.D."/>
            <person name="Lebbe L."/>
            <person name="Cnockaert M."/>
            <person name="Krigas N."/>
            <person name="Grigoriadou K."/>
            <person name="Maloupa E."/>
            <person name="Willems A."/>
        </authorList>
    </citation>
    <scope>NUCLEOTIDE SEQUENCE [LARGE SCALE GENOMIC DNA]</scope>
    <source>
        <strain evidence="8">LMG 31523</strain>
    </source>
</reference>
<evidence type="ECO:0000256" key="5">
    <source>
        <dbReference type="ARBA" id="ARBA00023211"/>
    </source>
</evidence>
<dbReference type="PANTHER" id="PTHR11963">
    <property type="entry name" value="LEUCINE AMINOPEPTIDASE-RELATED"/>
    <property type="match status" value="1"/>
</dbReference>
<evidence type="ECO:0000256" key="4">
    <source>
        <dbReference type="ARBA" id="ARBA00022801"/>
    </source>
</evidence>
<evidence type="ECO:0000259" key="6">
    <source>
        <dbReference type="PROSITE" id="PS00631"/>
    </source>
</evidence>
<keyword evidence="2 7" id="KW-0031">Aminopeptidase</keyword>
<dbReference type="SUPFAM" id="SSF53187">
    <property type="entry name" value="Zn-dependent exopeptidases"/>
    <property type="match status" value="1"/>
</dbReference>
<dbReference type="Proteomes" id="UP001196870">
    <property type="component" value="Unassembled WGS sequence"/>
</dbReference>
<dbReference type="InterPro" id="IPR048816">
    <property type="entry name" value="Peptidase_M17_N_1"/>
</dbReference>
<evidence type="ECO:0000256" key="3">
    <source>
        <dbReference type="ARBA" id="ARBA00022670"/>
    </source>
</evidence>
<evidence type="ECO:0000256" key="1">
    <source>
        <dbReference type="ARBA" id="ARBA00009528"/>
    </source>
</evidence>
<dbReference type="Pfam" id="PF21337">
    <property type="entry name" value="Peptidase_M17_N_1"/>
    <property type="match status" value="1"/>
</dbReference>
<dbReference type="RefSeq" id="WP_211857704.1">
    <property type="nucleotide sequence ID" value="NZ_JAAGBB010000082.1"/>
</dbReference>
<gene>
    <name evidence="7" type="ORF">GXW71_32375</name>
</gene>
<dbReference type="CDD" id="cd00433">
    <property type="entry name" value="Peptidase_M17"/>
    <property type="match status" value="1"/>
</dbReference>
<keyword evidence="8" id="KW-1185">Reference proteome</keyword>
<dbReference type="InterPro" id="IPR011356">
    <property type="entry name" value="Leucine_aapep/pepB"/>
</dbReference>
<evidence type="ECO:0000313" key="7">
    <source>
        <dbReference type="EMBL" id="MBR0669091.1"/>
    </source>
</evidence>
<keyword evidence="5" id="KW-0464">Manganese</keyword>
<protein>
    <submittedName>
        <fullName evidence="7">Leucyl aminopeptidase family protein</fullName>
    </submittedName>
</protein>
<dbReference type="GO" id="GO:0004177">
    <property type="term" value="F:aminopeptidase activity"/>
    <property type="evidence" value="ECO:0007669"/>
    <property type="project" value="UniProtKB-KW"/>
</dbReference>
<evidence type="ECO:0000313" key="8">
    <source>
        <dbReference type="Proteomes" id="UP001196870"/>
    </source>
</evidence>
<dbReference type="Gene3D" id="3.40.630.10">
    <property type="entry name" value="Zn peptidases"/>
    <property type="match status" value="1"/>
</dbReference>
<dbReference type="EMBL" id="JAAGBB010000082">
    <property type="protein sequence ID" value="MBR0669091.1"/>
    <property type="molecule type" value="Genomic_DNA"/>
</dbReference>
<comment type="similarity">
    <text evidence="1">Belongs to the peptidase M17 family.</text>
</comment>
<proteinExistence type="inferred from homology"/>
<keyword evidence="4" id="KW-0378">Hydrolase</keyword>
<dbReference type="PANTHER" id="PTHR11963:SF20">
    <property type="entry name" value="PEPTIDASE B"/>
    <property type="match status" value="1"/>
</dbReference>
<comment type="caution">
    <text evidence="7">The sequence shown here is derived from an EMBL/GenBank/DDBJ whole genome shotgun (WGS) entry which is preliminary data.</text>
</comment>
<sequence length="466" mass="48358">MPDTTLPAGLTRDAADARPLHAIRPAALPGFLEGLPTAQASFLAAMGFAAKAGETALLPGEAGIAGAVLGLGDSEAPWPWGAAPLGLPDGSTWRLVDPALGDTAALGWALGAYRFGRYKPAKRLPARLVLPRGAERGVILAEAMIRARDLINTPAADLGPAELADAVRGVAETHGGQFSVIEGKALQDGFPALHAVGAGSPRAPRVAILEWDSGVPGAPLVALCGKGVCFDTGGLDLKPAAGMLRMKKDMGGAAILIGLAEAVMRTRLPVRLLLLVGAVENAVSGTAMRPMDVLRTRKGLTVEIGNTDAEGRLVLCDLLAFAAERHPAAVIDAATLTGAARVALGPDLPALFCNDENLANLIKCGSEASHDGVWRLPLHSDYDSWLDNTAADLCNVGTKPMAGAVIAALFLQRFVPPGLPWAHLDVYAWNDGHRPGRPEGGEAQALRALHAALALLNEDKIESRPQ</sequence>
<dbReference type="InterPro" id="IPR043472">
    <property type="entry name" value="Macro_dom-like"/>
</dbReference>
<dbReference type="PRINTS" id="PR00481">
    <property type="entry name" value="LAMNOPPTDASE"/>
</dbReference>
<keyword evidence="3" id="KW-0645">Protease</keyword>
<feature type="domain" description="Cytosol aminopeptidase" evidence="6">
    <location>
        <begin position="306"/>
        <end position="313"/>
    </location>
</feature>
<organism evidence="7 8">
    <name type="scientific">Plastoroseomonas hellenica</name>
    <dbReference type="NCBI Taxonomy" id="2687306"/>
    <lineage>
        <taxon>Bacteria</taxon>
        <taxon>Pseudomonadati</taxon>
        <taxon>Pseudomonadota</taxon>
        <taxon>Alphaproteobacteria</taxon>
        <taxon>Acetobacterales</taxon>
        <taxon>Acetobacteraceae</taxon>
        <taxon>Plastoroseomonas</taxon>
    </lineage>
</organism>